<dbReference type="Proteomes" id="UP001168146">
    <property type="component" value="Unassembled WGS sequence"/>
</dbReference>
<evidence type="ECO:0000313" key="1">
    <source>
        <dbReference type="EMBL" id="KAK0328308.1"/>
    </source>
</evidence>
<protein>
    <submittedName>
        <fullName evidence="1">Uncharacterized protein</fullName>
    </submittedName>
</protein>
<dbReference type="AlphaFoldDB" id="A0AAN6JFH8"/>
<reference evidence="1" key="1">
    <citation type="submission" date="2021-12" db="EMBL/GenBank/DDBJ databases">
        <title>Black yeast isolated from Biological Soil Crust.</title>
        <authorList>
            <person name="Kurbessoian T."/>
        </authorList>
    </citation>
    <scope>NUCLEOTIDE SEQUENCE</scope>
    <source>
        <strain evidence="1">CCFEE 5208</strain>
    </source>
</reference>
<accession>A0AAN6JFH8</accession>
<gene>
    <name evidence="1" type="ORF">LTR82_000238</name>
</gene>
<evidence type="ECO:0000313" key="2">
    <source>
        <dbReference type="Proteomes" id="UP001168146"/>
    </source>
</evidence>
<name>A0AAN6JFH8_9PEZI</name>
<dbReference type="EMBL" id="JASUXU010000001">
    <property type="protein sequence ID" value="KAK0328308.1"/>
    <property type="molecule type" value="Genomic_DNA"/>
</dbReference>
<proteinExistence type="predicted"/>
<sequence length="70" mass="8428">MDLDPFYEVMYHASNELRKAELAPRRNKNLVKERRKAFEDAIRAIDGEVAKHERCRRKREDYSSQAAWFD</sequence>
<organism evidence="1 2">
    <name type="scientific">Friedmanniomyces endolithicus</name>
    <dbReference type="NCBI Taxonomy" id="329885"/>
    <lineage>
        <taxon>Eukaryota</taxon>
        <taxon>Fungi</taxon>
        <taxon>Dikarya</taxon>
        <taxon>Ascomycota</taxon>
        <taxon>Pezizomycotina</taxon>
        <taxon>Dothideomycetes</taxon>
        <taxon>Dothideomycetidae</taxon>
        <taxon>Mycosphaerellales</taxon>
        <taxon>Teratosphaeriaceae</taxon>
        <taxon>Friedmanniomyces</taxon>
    </lineage>
</organism>
<comment type="caution">
    <text evidence="1">The sequence shown here is derived from an EMBL/GenBank/DDBJ whole genome shotgun (WGS) entry which is preliminary data.</text>
</comment>